<dbReference type="GO" id="GO:0016787">
    <property type="term" value="F:hydrolase activity"/>
    <property type="evidence" value="ECO:0007669"/>
    <property type="project" value="UniProtKB-KW"/>
</dbReference>
<dbReference type="PANTHER" id="PTHR37984">
    <property type="entry name" value="PROTEIN CBG26694"/>
    <property type="match status" value="1"/>
</dbReference>
<dbReference type="InterPro" id="IPR043502">
    <property type="entry name" value="DNA/RNA_pol_sf"/>
</dbReference>
<evidence type="ECO:0000313" key="8">
    <source>
        <dbReference type="EMBL" id="KAJ8765396.1"/>
    </source>
</evidence>
<dbReference type="GO" id="GO:0015074">
    <property type="term" value="P:DNA integration"/>
    <property type="evidence" value="ECO:0007669"/>
    <property type="project" value="InterPro"/>
</dbReference>
<keyword evidence="5" id="KW-0378">Hydrolase</keyword>
<dbReference type="InterPro" id="IPR001584">
    <property type="entry name" value="Integrase_cat-core"/>
</dbReference>
<accession>A0AAV8TF11</accession>
<dbReference type="PANTHER" id="PTHR37984:SF5">
    <property type="entry name" value="PROTEIN NYNRIN-LIKE"/>
    <property type="match status" value="1"/>
</dbReference>
<proteinExistence type="predicted"/>
<dbReference type="Gene3D" id="3.30.420.10">
    <property type="entry name" value="Ribonuclease H-like superfamily/Ribonuclease H"/>
    <property type="match status" value="1"/>
</dbReference>
<evidence type="ECO:0000256" key="2">
    <source>
        <dbReference type="ARBA" id="ARBA00022695"/>
    </source>
</evidence>
<keyword evidence="2" id="KW-0548">Nucleotidyltransferase</keyword>
<evidence type="ECO:0000256" key="6">
    <source>
        <dbReference type="ARBA" id="ARBA00022918"/>
    </source>
</evidence>
<dbReference type="InterPro" id="IPR050951">
    <property type="entry name" value="Retrovirus_Pol_polyprotein"/>
</dbReference>
<comment type="caution">
    <text evidence="8">The sequence shown here is derived from an EMBL/GenBank/DDBJ whole genome shotgun (WGS) entry which is preliminary data.</text>
</comment>
<dbReference type="Pfam" id="PF17917">
    <property type="entry name" value="RT_RNaseH"/>
    <property type="match status" value="1"/>
</dbReference>
<organism evidence="8 9">
    <name type="scientific">Erythroxylum novogranatense</name>
    <dbReference type="NCBI Taxonomy" id="1862640"/>
    <lineage>
        <taxon>Eukaryota</taxon>
        <taxon>Viridiplantae</taxon>
        <taxon>Streptophyta</taxon>
        <taxon>Embryophyta</taxon>
        <taxon>Tracheophyta</taxon>
        <taxon>Spermatophyta</taxon>
        <taxon>Magnoliopsida</taxon>
        <taxon>eudicotyledons</taxon>
        <taxon>Gunneridae</taxon>
        <taxon>Pentapetalae</taxon>
        <taxon>rosids</taxon>
        <taxon>fabids</taxon>
        <taxon>Malpighiales</taxon>
        <taxon>Erythroxylaceae</taxon>
        <taxon>Erythroxylum</taxon>
    </lineage>
</organism>
<evidence type="ECO:0000256" key="1">
    <source>
        <dbReference type="ARBA" id="ARBA00022679"/>
    </source>
</evidence>
<keyword evidence="9" id="KW-1185">Reference proteome</keyword>
<dbReference type="AlphaFoldDB" id="A0AAV8TF11"/>
<evidence type="ECO:0000256" key="5">
    <source>
        <dbReference type="ARBA" id="ARBA00022801"/>
    </source>
</evidence>
<dbReference type="Gene3D" id="3.10.20.370">
    <property type="match status" value="1"/>
</dbReference>
<dbReference type="InterPro" id="IPR012337">
    <property type="entry name" value="RNaseH-like_sf"/>
</dbReference>
<keyword evidence="6" id="KW-0695">RNA-directed DNA polymerase</keyword>
<dbReference type="InterPro" id="IPR036397">
    <property type="entry name" value="RNaseH_sf"/>
</dbReference>
<evidence type="ECO:0000256" key="3">
    <source>
        <dbReference type="ARBA" id="ARBA00022722"/>
    </source>
</evidence>
<evidence type="ECO:0000259" key="7">
    <source>
        <dbReference type="PROSITE" id="PS50994"/>
    </source>
</evidence>
<evidence type="ECO:0000256" key="4">
    <source>
        <dbReference type="ARBA" id="ARBA00022759"/>
    </source>
</evidence>
<keyword evidence="1" id="KW-0808">Transferase</keyword>
<gene>
    <name evidence="8" type="ORF">K2173_012093</name>
</gene>
<dbReference type="Proteomes" id="UP001159364">
    <property type="component" value="Linkage Group LG05"/>
</dbReference>
<dbReference type="InterPro" id="IPR041373">
    <property type="entry name" value="RT_RNaseH"/>
</dbReference>
<name>A0AAV8TF11_9ROSI</name>
<dbReference type="SUPFAM" id="SSF56672">
    <property type="entry name" value="DNA/RNA polymerases"/>
    <property type="match status" value="1"/>
</dbReference>
<dbReference type="SUPFAM" id="SSF53098">
    <property type="entry name" value="Ribonuclease H-like"/>
    <property type="match status" value="1"/>
</dbReference>
<sequence>MDDFTVYGDSFTSCLENLRKVNLLQKDVPFEFNEDCKKAFDILKEKLVTAPIIRPPDWNIPFELMCDASNYAVGAVLGQRVGRDPHVIYYASKTLDSAQQNYSTTEKEMFAVVIALEKFRSYLLGTKVIVYSDHAALRYLMSKKDAKPRLIRWVLLLQEFDIEVRDKRGAENLVADHLSRLQNTSGDDLVVTEEFPDEQLFTVTSTWPCRNPWYADLVNFLTQNGYPVGITSAQRHKLKNDARCQMIGNIGRRNEMPQTPIIEKATRTNDSKVVVDFVKANIFVRFGTPKAIISDRGTHFCNRVFASLLKKYGVVHRTSTAYHPQTNGLAELSNREVKSILEKTVNFSRKDWSGRLDDALWAYHTAYKTPLNIKLRSKWTGPFVVTKIYPYGAVDIQSMETGNFFKVNGHRLKPFYEGFQPHSVDVNSLNEPSYN</sequence>
<dbReference type="CDD" id="cd09274">
    <property type="entry name" value="RNase_HI_RT_Ty3"/>
    <property type="match status" value="1"/>
</dbReference>
<dbReference type="PROSITE" id="PS50994">
    <property type="entry name" value="INTEGRASE"/>
    <property type="match status" value="1"/>
</dbReference>
<keyword evidence="4" id="KW-0255">Endonuclease</keyword>
<dbReference type="Pfam" id="PF00665">
    <property type="entry name" value="rve"/>
    <property type="match status" value="1"/>
</dbReference>
<evidence type="ECO:0000313" key="9">
    <source>
        <dbReference type="Proteomes" id="UP001159364"/>
    </source>
</evidence>
<reference evidence="8 9" key="1">
    <citation type="submission" date="2021-09" db="EMBL/GenBank/DDBJ databases">
        <title>Genomic insights and catalytic innovation underlie evolution of tropane alkaloids biosynthesis.</title>
        <authorList>
            <person name="Wang Y.-J."/>
            <person name="Tian T."/>
            <person name="Huang J.-P."/>
            <person name="Huang S.-X."/>
        </authorList>
    </citation>
    <scope>NUCLEOTIDE SEQUENCE [LARGE SCALE GENOMIC DNA]</scope>
    <source>
        <strain evidence="8">KIB-2018</strain>
        <tissue evidence="8">Leaf</tissue>
    </source>
</reference>
<dbReference type="GO" id="GO:0003676">
    <property type="term" value="F:nucleic acid binding"/>
    <property type="evidence" value="ECO:0007669"/>
    <property type="project" value="InterPro"/>
</dbReference>
<protein>
    <recommendedName>
        <fullName evidence="7">Integrase catalytic domain-containing protein</fullName>
    </recommendedName>
</protein>
<dbReference type="GO" id="GO:0004519">
    <property type="term" value="F:endonuclease activity"/>
    <property type="evidence" value="ECO:0007669"/>
    <property type="project" value="UniProtKB-KW"/>
</dbReference>
<dbReference type="GO" id="GO:0003964">
    <property type="term" value="F:RNA-directed DNA polymerase activity"/>
    <property type="evidence" value="ECO:0007669"/>
    <property type="project" value="UniProtKB-KW"/>
</dbReference>
<keyword evidence="3" id="KW-0540">Nuclease</keyword>
<dbReference type="EMBL" id="JAIWQS010000005">
    <property type="protein sequence ID" value="KAJ8765396.1"/>
    <property type="molecule type" value="Genomic_DNA"/>
</dbReference>
<feature type="domain" description="Integrase catalytic" evidence="7">
    <location>
        <begin position="204"/>
        <end position="390"/>
    </location>
</feature>
<dbReference type="FunFam" id="3.10.20.370:FF:000001">
    <property type="entry name" value="Retrovirus-related Pol polyprotein from transposon 17.6-like protein"/>
    <property type="match status" value="1"/>
</dbReference>